<gene>
    <name evidence="2" type="ORF">E2C01_077837</name>
</gene>
<keyword evidence="1" id="KW-0812">Transmembrane</keyword>
<comment type="caution">
    <text evidence="2">The sequence shown here is derived from an EMBL/GenBank/DDBJ whole genome shotgun (WGS) entry which is preliminary data.</text>
</comment>
<organism evidence="2 3">
    <name type="scientific">Portunus trituberculatus</name>
    <name type="common">Swimming crab</name>
    <name type="synonym">Neptunus trituberculatus</name>
    <dbReference type="NCBI Taxonomy" id="210409"/>
    <lineage>
        <taxon>Eukaryota</taxon>
        <taxon>Metazoa</taxon>
        <taxon>Ecdysozoa</taxon>
        <taxon>Arthropoda</taxon>
        <taxon>Crustacea</taxon>
        <taxon>Multicrustacea</taxon>
        <taxon>Malacostraca</taxon>
        <taxon>Eumalacostraca</taxon>
        <taxon>Eucarida</taxon>
        <taxon>Decapoda</taxon>
        <taxon>Pleocyemata</taxon>
        <taxon>Brachyura</taxon>
        <taxon>Eubrachyura</taxon>
        <taxon>Portunoidea</taxon>
        <taxon>Portunidae</taxon>
        <taxon>Portuninae</taxon>
        <taxon>Portunus</taxon>
    </lineage>
</organism>
<sequence>MEVRRLMATVFTILISSEGSMEVRRLMATVFTILLFYFEICIPLDHFIDIGKGLWRSED</sequence>
<dbReference type="AlphaFoldDB" id="A0A5B7IH08"/>
<dbReference type="Proteomes" id="UP000324222">
    <property type="component" value="Unassembled WGS sequence"/>
</dbReference>
<evidence type="ECO:0000313" key="2">
    <source>
        <dbReference type="EMBL" id="MPC83142.1"/>
    </source>
</evidence>
<protein>
    <submittedName>
        <fullName evidence="2">Uncharacterized protein</fullName>
    </submittedName>
</protein>
<name>A0A5B7IH08_PORTR</name>
<accession>A0A5B7IH08</accession>
<keyword evidence="1" id="KW-0472">Membrane</keyword>
<dbReference type="EMBL" id="VSRR010061674">
    <property type="protein sequence ID" value="MPC83142.1"/>
    <property type="molecule type" value="Genomic_DNA"/>
</dbReference>
<evidence type="ECO:0000313" key="3">
    <source>
        <dbReference type="Proteomes" id="UP000324222"/>
    </source>
</evidence>
<keyword evidence="1" id="KW-1133">Transmembrane helix</keyword>
<evidence type="ECO:0000256" key="1">
    <source>
        <dbReference type="SAM" id="Phobius"/>
    </source>
</evidence>
<proteinExistence type="predicted"/>
<feature type="transmembrane region" description="Helical" evidence="1">
    <location>
        <begin position="29"/>
        <end position="48"/>
    </location>
</feature>
<keyword evidence="3" id="KW-1185">Reference proteome</keyword>
<reference evidence="2 3" key="1">
    <citation type="submission" date="2019-05" db="EMBL/GenBank/DDBJ databases">
        <title>Another draft genome of Portunus trituberculatus and its Hox gene families provides insights of decapod evolution.</title>
        <authorList>
            <person name="Jeong J.-H."/>
            <person name="Song I."/>
            <person name="Kim S."/>
            <person name="Choi T."/>
            <person name="Kim D."/>
            <person name="Ryu S."/>
            <person name="Kim W."/>
        </authorList>
    </citation>
    <scope>NUCLEOTIDE SEQUENCE [LARGE SCALE GENOMIC DNA]</scope>
    <source>
        <tissue evidence="2">Muscle</tissue>
    </source>
</reference>